<gene>
    <name evidence="5" type="ORF">SCD92_12405</name>
</gene>
<feature type="domain" description="DJ-1/PfpI" evidence="4">
    <location>
        <begin position="18"/>
        <end position="133"/>
    </location>
</feature>
<organism evidence="5 6">
    <name type="scientific">Gilvimarinus gilvus</name>
    <dbReference type="NCBI Taxonomy" id="3058038"/>
    <lineage>
        <taxon>Bacteria</taxon>
        <taxon>Pseudomonadati</taxon>
        <taxon>Pseudomonadota</taxon>
        <taxon>Gammaproteobacteria</taxon>
        <taxon>Cellvibrionales</taxon>
        <taxon>Cellvibrionaceae</taxon>
        <taxon>Gilvimarinus</taxon>
    </lineage>
</organism>
<evidence type="ECO:0000259" key="4">
    <source>
        <dbReference type="Pfam" id="PF01965"/>
    </source>
</evidence>
<comment type="similarity">
    <text evidence="3">Belongs to the peptidase C56 family. HSP31-like subfamily.</text>
</comment>
<dbReference type="Gene3D" id="3.40.50.880">
    <property type="match status" value="1"/>
</dbReference>
<dbReference type="SUPFAM" id="SSF52317">
    <property type="entry name" value="Class I glutamine amidotransferase-like"/>
    <property type="match status" value="1"/>
</dbReference>
<dbReference type="InterPro" id="IPR002818">
    <property type="entry name" value="DJ-1/PfpI"/>
</dbReference>
<dbReference type="CDD" id="cd03141">
    <property type="entry name" value="GATase1_Hsp31_like"/>
    <property type="match status" value="1"/>
</dbReference>
<evidence type="ECO:0000256" key="2">
    <source>
        <dbReference type="ARBA" id="ARBA00023239"/>
    </source>
</evidence>
<name>A0ABU4S186_9GAMM</name>
<sequence>MFTKGYTLSAVREPCSIIPDNPHVQRLVENFHRQGKVIGAVCHGPAALVNVYLEGSTPFLSGRRITGFSNSEELLLMSDAENLFPFLLQSKLQDLGAEYSEGPKYLEHVVQDQNLLTGQNPWSVWALAEAMVRELGVEPRQRPVTRQERAVELLGRYESFGNLKARQKLSMSIAKGQILPDRQLIAMHSVVALMELKIGKAIDLLSLAKQIKNTTNSKGRVAE</sequence>
<comment type="caution">
    <text evidence="5">The sequence shown here is derived from an EMBL/GenBank/DDBJ whole genome shotgun (WGS) entry which is preliminary data.</text>
</comment>
<accession>A0ABU4S186</accession>
<evidence type="ECO:0000313" key="5">
    <source>
        <dbReference type="EMBL" id="MDX6850166.1"/>
    </source>
</evidence>
<dbReference type="Pfam" id="PF01965">
    <property type="entry name" value="DJ-1_PfpI"/>
    <property type="match status" value="1"/>
</dbReference>
<evidence type="ECO:0000313" key="6">
    <source>
        <dbReference type="Proteomes" id="UP001273505"/>
    </source>
</evidence>
<keyword evidence="2" id="KW-0456">Lyase</keyword>
<evidence type="ECO:0000256" key="3">
    <source>
        <dbReference type="ARBA" id="ARBA00038493"/>
    </source>
</evidence>
<dbReference type="PANTHER" id="PTHR48094:SF11">
    <property type="entry name" value="GLUTATHIONE-INDEPENDENT GLYOXALASE HSP31-RELATED"/>
    <property type="match status" value="1"/>
</dbReference>
<dbReference type="InterPro" id="IPR050325">
    <property type="entry name" value="Prot/Nucl_acid_deglycase"/>
</dbReference>
<keyword evidence="5" id="KW-0315">Glutamine amidotransferase</keyword>
<reference evidence="5 6" key="1">
    <citation type="submission" date="2023-11" db="EMBL/GenBank/DDBJ databases">
        <title>Gilvimarinus fulvus sp. nov., isolated from the surface of Kelp.</title>
        <authorList>
            <person name="Sun Y.Y."/>
            <person name="Gong Y."/>
            <person name="Du Z.J."/>
        </authorList>
    </citation>
    <scope>NUCLEOTIDE SEQUENCE [LARGE SCALE GENOMIC DNA]</scope>
    <source>
        <strain evidence="5 6">SDUM040013</strain>
    </source>
</reference>
<keyword evidence="6" id="KW-1185">Reference proteome</keyword>
<protein>
    <submittedName>
        <fullName evidence="5">Type 1 glutamine amidotransferase domain-containing protein</fullName>
    </submittedName>
</protein>
<keyword evidence="1" id="KW-0346">Stress response</keyword>
<dbReference type="InterPro" id="IPR029062">
    <property type="entry name" value="Class_I_gatase-like"/>
</dbReference>
<evidence type="ECO:0000256" key="1">
    <source>
        <dbReference type="ARBA" id="ARBA00023016"/>
    </source>
</evidence>
<dbReference type="PANTHER" id="PTHR48094">
    <property type="entry name" value="PROTEIN/NUCLEIC ACID DEGLYCASE DJ-1-RELATED"/>
    <property type="match status" value="1"/>
</dbReference>
<dbReference type="EMBL" id="JAXAFO010000020">
    <property type="protein sequence ID" value="MDX6850166.1"/>
    <property type="molecule type" value="Genomic_DNA"/>
</dbReference>
<proteinExistence type="inferred from homology"/>
<dbReference type="Proteomes" id="UP001273505">
    <property type="component" value="Unassembled WGS sequence"/>
</dbReference>